<dbReference type="Gene3D" id="2.60.120.200">
    <property type="match status" value="1"/>
</dbReference>
<dbReference type="NCBIfam" id="NF038128">
    <property type="entry name" value="choice_anch_J"/>
    <property type="match status" value="1"/>
</dbReference>
<evidence type="ECO:0000259" key="1">
    <source>
        <dbReference type="Pfam" id="PF18962"/>
    </source>
</evidence>
<dbReference type="Pfam" id="PF18962">
    <property type="entry name" value="Por_Secre_tail"/>
    <property type="match status" value="1"/>
</dbReference>
<organism evidence="2">
    <name type="scientific">Ignavibacterium album</name>
    <dbReference type="NCBI Taxonomy" id="591197"/>
    <lineage>
        <taxon>Bacteria</taxon>
        <taxon>Pseudomonadati</taxon>
        <taxon>Ignavibacteriota</taxon>
        <taxon>Ignavibacteria</taxon>
        <taxon>Ignavibacteriales</taxon>
        <taxon>Ignavibacteriaceae</taxon>
        <taxon>Ignavibacterium</taxon>
    </lineage>
</organism>
<accession>A0A832G6I4</accession>
<protein>
    <submittedName>
        <fullName evidence="2">T9SS type A sorting domain-containing protein</fullName>
    </submittedName>
</protein>
<dbReference type="NCBIfam" id="TIGR04183">
    <property type="entry name" value="Por_Secre_tail"/>
    <property type="match status" value="1"/>
</dbReference>
<sequence>MLSVINIHLIFIAVVVVKIFPQSDSQESLKGKELSLFENSSSYSIPNSVNANAIESFSDPELLYKWRIVNRDNGIQTWVQSDLKYKSAPYSMACRFESPTLQNDDWLISPKVQVATGDSLTFWHSIQSGFFPESLYVKIGTTNNPNSGTWTNLAVIFDNSTSWKYKKYSLSSYAGQQIYIAFVNRSRDAFTLYVDDVSLPQIITPSNDVALVKFYQSSGLPPESDFPNHSVNKSFLSVDHSGIPSKESDALNTLLLKENKSEDLPIELNNIYIRSAVRNFGRTSTTYSLNWTVNGFTQTPFNAGLISPDKRDSFVVVYQPPSRGTFLAQGNLVLSGDENLHNNSQKFRLRVYPNAYSRTIYDRGDNFPDTYMGYGNPAIRFKAGVRFTAPENIKLAGVDFVYQTEYVTSGQIEIQVRSAGTTINAPGAVLYTKTYNSSVYFTGSGDIIHFAFDDNAPTIAAGSDYWITIKLPSGIYYPCAVHNNGFVSTHSYYQGSTDTTIWYPLVINSTERSWIMRSVHIPAISSFQFTTYIFNGWNLVSVPGAHPNNQHINTWWQYRDQSASVFGFDKTYYQASDVSTGKGYWMKHSGNRIYNTGDEWPASGILYSPHQPVQCNSGWNLISAYEIAVPVSALSTAPPNIIVGLVYGFTPGNGYQAASTLVPGYGYWAKCSAYGQINFPSTISKLFDENTNYLKDDWAKIIITDNQNKSSTLYLTDDKIDFDFFELPPVPFSDLFDVRFSSNRFVESLSGKKEILLQGVEYPVRIKIHNCSIDLRDEYGKLLSEKLNSDGEVEIDNPAVKKIIISSDEELPYEFSLEQNYPNPFNASTKISWQSPVGSHQTLKIFDVLGNEVATVVNEFLDAGRYEVQFNASELSSGIYYYKLKYGNQSIIKKMILLK</sequence>
<reference evidence="2" key="1">
    <citation type="journal article" date="2020" name="mSystems">
        <title>Genome- and Community-Level Interaction Insights into Carbon Utilization and Element Cycling Functions of Hydrothermarchaeota in Hydrothermal Sediment.</title>
        <authorList>
            <person name="Zhou Z."/>
            <person name="Liu Y."/>
            <person name="Xu W."/>
            <person name="Pan J."/>
            <person name="Luo Z.H."/>
            <person name="Li M."/>
        </authorList>
    </citation>
    <scope>NUCLEOTIDE SEQUENCE [LARGE SCALE GENOMIC DNA]</scope>
    <source>
        <strain evidence="2">SpSt-500</strain>
    </source>
</reference>
<evidence type="ECO:0000313" key="2">
    <source>
        <dbReference type="EMBL" id="HGT47200.1"/>
    </source>
</evidence>
<dbReference type="InterPro" id="IPR026444">
    <property type="entry name" value="Secre_tail"/>
</dbReference>
<comment type="caution">
    <text evidence="2">The sequence shown here is derived from an EMBL/GenBank/DDBJ whole genome shotgun (WGS) entry which is preliminary data.</text>
</comment>
<dbReference type="AlphaFoldDB" id="A0A832G6I4"/>
<proteinExistence type="predicted"/>
<dbReference type="EMBL" id="DSVI01000004">
    <property type="protein sequence ID" value="HGT47200.1"/>
    <property type="molecule type" value="Genomic_DNA"/>
</dbReference>
<feature type="domain" description="Secretion system C-terminal sorting" evidence="1">
    <location>
        <begin position="821"/>
        <end position="896"/>
    </location>
</feature>
<name>A0A832G6I4_9BACT</name>
<gene>
    <name evidence="2" type="ORF">ENS56_04135</name>
</gene>